<dbReference type="Pfam" id="PF01177">
    <property type="entry name" value="Asp_Glu_race"/>
    <property type="match status" value="1"/>
</dbReference>
<dbReference type="PANTHER" id="PTHR21198:SF7">
    <property type="entry name" value="ASPARTATE-GLUTAMATE RACEMASE FAMILY"/>
    <property type="match status" value="1"/>
</dbReference>
<dbReference type="InterPro" id="IPR015942">
    <property type="entry name" value="Asp/Glu/hydantoin_racemase"/>
</dbReference>
<evidence type="ECO:0000313" key="3">
    <source>
        <dbReference type="EMBL" id="MDO6963420.1"/>
    </source>
</evidence>
<dbReference type="PROSITE" id="PS00923">
    <property type="entry name" value="ASP_GLU_RACEMASE_1"/>
    <property type="match status" value="1"/>
</dbReference>
<reference evidence="3" key="1">
    <citation type="journal article" date="2015" name="Int. J. Syst. Evol. Microbiol.">
        <title>Rhizobium alvei sp. nov., isolated from a freshwater river.</title>
        <authorList>
            <person name="Sheu S.Y."/>
            <person name="Huang H.W."/>
            <person name="Young C.C."/>
            <person name="Chen W.M."/>
        </authorList>
    </citation>
    <scope>NUCLEOTIDE SEQUENCE</scope>
    <source>
        <strain evidence="3">TNR-22</strain>
    </source>
</reference>
<evidence type="ECO:0000313" key="4">
    <source>
        <dbReference type="Proteomes" id="UP001174932"/>
    </source>
</evidence>
<dbReference type="Gene3D" id="3.40.50.1860">
    <property type="match status" value="2"/>
</dbReference>
<accession>A0ABT8YI97</accession>
<dbReference type="InterPro" id="IPR004380">
    <property type="entry name" value="Asp_race"/>
</dbReference>
<dbReference type="InterPro" id="IPR001920">
    <property type="entry name" value="Asp/Glu_race"/>
</dbReference>
<dbReference type="SUPFAM" id="SSF53681">
    <property type="entry name" value="Aspartate/glutamate racemase"/>
    <property type="match status" value="2"/>
</dbReference>
<dbReference type="EMBL" id="JAUOZU010000005">
    <property type="protein sequence ID" value="MDO6963420.1"/>
    <property type="molecule type" value="Genomic_DNA"/>
</dbReference>
<dbReference type="InterPro" id="IPR018187">
    <property type="entry name" value="Asp/Glu_racemase_AS_1"/>
</dbReference>
<dbReference type="PANTHER" id="PTHR21198">
    <property type="entry name" value="GLUTAMATE RACEMASE"/>
    <property type="match status" value="1"/>
</dbReference>
<evidence type="ECO:0000256" key="2">
    <source>
        <dbReference type="ARBA" id="ARBA00023235"/>
    </source>
</evidence>
<keyword evidence="4" id="KW-1185">Reference proteome</keyword>
<gene>
    <name evidence="3" type="ORF">Q4481_05585</name>
</gene>
<protein>
    <submittedName>
        <fullName evidence="3">Aspartate/glutamate racemase family protein</fullName>
    </submittedName>
</protein>
<dbReference type="NCBIfam" id="TIGR00035">
    <property type="entry name" value="asp_race"/>
    <property type="match status" value="1"/>
</dbReference>
<sequence>MKRIGLIGGMSFESTAVYYERLNRLANAKAGGFTSAELLLHSVDFAPIVTMQKEGRWHEAGERLADIAENLQRAGADLVLLCTNTMHKVSSQIRARISIPFLDIIDCTADEIVRRGCRRPLLLATNYTMTDGFYQDHMRKRGIEIVTPAAEDRTEVHRIIFEELCAGKILGSSRDTLFRIIDRARHERADCVILGCTEICLILDPEKLALPGLDTTAIHCHRAIEMAFS</sequence>
<proteinExistence type="inferred from homology"/>
<keyword evidence="2" id="KW-0413">Isomerase</keyword>
<comment type="caution">
    <text evidence="3">The sequence shown here is derived from an EMBL/GenBank/DDBJ whole genome shotgun (WGS) entry which is preliminary data.</text>
</comment>
<name>A0ABT8YI97_9HYPH</name>
<reference evidence="3" key="2">
    <citation type="submission" date="2023-07" db="EMBL/GenBank/DDBJ databases">
        <authorList>
            <person name="Shen H."/>
        </authorList>
    </citation>
    <scope>NUCLEOTIDE SEQUENCE</scope>
    <source>
        <strain evidence="3">TNR-22</strain>
    </source>
</reference>
<evidence type="ECO:0000256" key="1">
    <source>
        <dbReference type="ARBA" id="ARBA00007847"/>
    </source>
</evidence>
<dbReference type="RefSeq" id="WP_304375327.1">
    <property type="nucleotide sequence ID" value="NZ_JAUOZU010000005.1"/>
</dbReference>
<comment type="similarity">
    <text evidence="1">Belongs to the aspartate/glutamate racemases family.</text>
</comment>
<dbReference type="Proteomes" id="UP001174932">
    <property type="component" value="Unassembled WGS sequence"/>
</dbReference>
<organism evidence="3 4">
    <name type="scientific">Rhizobium alvei</name>
    <dbReference type="NCBI Taxonomy" id="1132659"/>
    <lineage>
        <taxon>Bacteria</taxon>
        <taxon>Pseudomonadati</taxon>
        <taxon>Pseudomonadota</taxon>
        <taxon>Alphaproteobacteria</taxon>
        <taxon>Hyphomicrobiales</taxon>
        <taxon>Rhizobiaceae</taxon>
        <taxon>Rhizobium/Agrobacterium group</taxon>
        <taxon>Rhizobium</taxon>
    </lineage>
</organism>